<evidence type="ECO:0000256" key="11">
    <source>
        <dbReference type="SAM" id="MobiDB-lite"/>
    </source>
</evidence>
<feature type="transmembrane region" description="Helical" evidence="12">
    <location>
        <begin position="331"/>
        <end position="354"/>
    </location>
</feature>
<evidence type="ECO:0000259" key="13">
    <source>
        <dbReference type="Pfam" id="PF00999"/>
    </source>
</evidence>
<dbReference type="PANTHER" id="PTHR31382:SF4">
    <property type="entry name" value="NA(+)_H(+) ANTIPORTER"/>
    <property type="match status" value="1"/>
</dbReference>
<reference evidence="14 15" key="1">
    <citation type="submission" date="2016-07" db="EMBL/GenBank/DDBJ databases">
        <title>Draft genome of the white-rot fungus Obba rivulosa 3A-2.</title>
        <authorList>
            <consortium name="DOE Joint Genome Institute"/>
            <person name="Miettinen O."/>
            <person name="Riley R."/>
            <person name="Acob R."/>
            <person name="Barry K."/>
            <person name="Cullen D."/>
            <person name="De Vries R."/>
            <person name="Hainaut M."/>
            <person name="Hatakka A."/>
            <person name="Henrissat B."/>
            <person name="Hilden K."/>
            <person name="Kuo R."/>
            <person name="Labutti K."/>
            <person name="Lipzen A."/>
            <person name="Makela M.R."/>
            <person name="Sandor L."/>
            <person name="Spatafora J.W."/>
            <person name="Grigoriev I.V."/>
            <person name="Hibbett D.S."/>
        </authorList>
    </citation>
    <scope>NUCLEOTIDE SEQUENCE [LARGE SCALE GENOMIC DNA]</scope>
    <source>
        <strain evidence="14 15">3A-2</strain>
    </source>
</reference>
<gene>
    <name evidence="14" type="ORF">OBBRIDRAFT_259385</name>
</gene>
<feature type="transmembrane region" description="Helical" evidence="12">
    <location>
        <begin position="136"/>
        <end position="158"/>
    </location>
</feature>
<keyword evidence="3" id="KW-0813">Transport</keyword>
<evidence type="ECO:0000256" key="3">
    <source>
        <dbReference type="ARBA" id="ARBA00022448"/>
    </source>
</evidence>
<evidence type="ECO:0000256" key="6">
    <source>
        <dbReference type="ARBA" id="ARBA00022989"/>
    </source>
</evidence>
<keyword evidence="7" id="KW-0915">Sodium</keyword>
<accession>A0A8E2DFM3</accession>
<keyword evidence="4" id="KW-0050">Antiport</keyword>
<dbReference type="GO" id="GO:0005886">
    <property type="term" value="C:plasma membrane"/>
    <property type="evidence" value="ECO:0007669"/>
    <property type="project" value="InterPro"/>
</dbReference>
<feature type="transmembrane region" description="Helical" evidence="12">
    <location>
        <begin position="300"/>
        <end position="319"/>
    </location>
</feature>
<proteinExistence type="inferred from homology"/>
<feature type="transmembrane region" description="Helical" evidence="12">
    <location>
        <begin position="366"/>
        <end position="388"/>
    </location>
</feature>
<dbReference type="Proteomes" id="UP000250043">
    <property type="component" value="Unassembled WGS sequence"/>
</dbReference>
<evidence type="ECO:0000256" key="5">
    <source>
        <dbReference type="ARBA" id="ARBA00022692"/>
    </source>
</evidence>
<evidence type="ECO:0000256" key="8">
    <source>
        <dbReference type="ARBA" id="ARBA00023065"/>
    </source>
</evidence>
<evidence type="ECO:0000256" key="4">
    <source>
        <dbReference type="ARBA" id="ARBA00022449"/>
    </source>
</evidence>
<evidence type="ECO:0000256" key="10">
    <source>
        <dbReference type="ARBA" id="ARBA00023201"/>
    </source>
</evidence>
<feature type="transmembrane region" description="Helical" evidence="12">
    <location>
        <begin position="217"/>
        <end position="237"/>
    </location>
</feature>
<keyword evidence="9 12" id="KW-0472">Membrane</keyword>
<dbReference type="InterPro" id="IPR004712">
    <property type="entry name" value="Na+/H+_antiporter_fungi"/>
</dbReference>
<evidence type="ECO:0000256" key="12">
    <source>
        <dbReference type="SAM" id="Phobius"/>
    </source>
</evidence>
<evidence type="ECO:0000256" key="2">
    <source>
        <dbReference type="ARBA" id="ARBA00005248"/>
    </source>
</evidence>
<dbReference type="GO" id="GO:0042391">
    <property type="term" value="P:regulation of membrane potential"/>
    <property type="evidence" value="ECO:0007669"/>
    <property type="project" value="InterPro"/>
</dbReference>
<dbReference type="GO" id="GO:0015385">
    <property type="term" value="F:sodium:proton antiporter activity"/>
    <property type="evidence" value="ECO:0007669"/>
    <property type="project" value="InterPro"/>
</dbReference>
<sequence length="650" mass="70218">MRLHLQFTNSPCRLPVRVLHMLLWADSSLHLVSLLVKEKFYINEVVLGTAFGIIMGPYCANAFDPRAWGASQNIVTLEVMRIVLATGLFAIGVELPQSYMLDHARGLLVMVVPTMAFGWVVVAAVIFVLFPDLNYISSLVVAACLTPTDPIISAAIVGGKFATKHVPQNLRRILSAESAANDGLAYPFLSISIYLTIESSSRAAIGKWFLVGWLYQVILGTVLGALLGLAFCHLMKYSYRKGYIDRESYVAQYLALAVFTIGIADVIGSDDLLAAFACGSAISWDGHFNDQTEDELFSSVIDLLLNCACFVYIGAWLPFEAYNSPELGIVPWRLIVLFIAILILRRIPPLLLLYRWVPEIKSWREALFSGHFGPMGVGAIFVSTLAVTRLPKPHSPPQGQGEILAASIQTIVSFIVLGSIIIHGLSIPFFSFGRRMRTRTLSMSRTLTSNVGPDWLLWARRTPGPDGSRPSTPAGRSDVEAGKGMPQDGALADEFQSRVSTPVNSAELEAVSTDPTFRNASSDNLTRKVARAQSLAAGEYQHGGPSTQPVAGSSRLATQHVDAPESGIRTSKAVRFPSDTMLPVPEAIGANNNLSPPEDRPSGATIPVPDPSVDTPLDPGPESSGVQLHSLPPVEVAQPQPAHFPASAAQ</sequence>
<dbReference type="EMBL" id="KV722543">
    <property type="protein sequence ID" value="OCH86125.1"/>
    <property type="molecule type" value="Genomic_DNA"/>
</dbReference>
<dbReference type="GO" id="GO:0120029">
    <property type="term" value="P:proton export across plasma membrane"/>
    <property type="evidence" value="ECO:0007669"/>
    <property type="project" value="InterPro"/>
</dbReference>
<protein>
    <recommendedName>
        <fullName evidence="13">Cation/H+ exchanger transmembrane domain-containing protein</fullName>
    </recommendedName>
</protein>
<feature type="transmembrane region" description="Helical" evidence="12">
    <location>
        <begin position="45"/>
        <end position="63"/>
    </location>
</feature>
<evidence type="ECO:0000256" key="1">
    <source>
        <dbReference type="ARBA" id="ARBA00004141"/>
    </source>
</evidence>
<feature type="transmembrane region" description="Helical" evidence="12">
    <location>
        <begin position="107"/>
        <end position="130"/>
    </location>
</feature>
<evidence type="ECO:0000256" key="9">
    <source>
        <dbReference type="ARBA" id="ARBA00023136"/>
    </source>
</evidence>
<organism evidence="14 15">
    <name type="scientific">Obba rivulosa</name>
    <dbReference type="NCBI Taxonomy" id="1052685"/>
    <lineage>
        <taxon>Eukaryota</taxon>
        <taxon>Fungi</taxon>
        <taxon>Dikarya</taxon>
        <taxon>Basidiomycota</taxon>
        <taxon>Agaricomycotina</taxon>
        <taxon>Agaricomycetes</taxon>
        <taxon>Polyporales</taxon>
        <taxon>Gelatoporiaceae</taxon>
        <taxon>Obba</taxon>
    </lineage>
</organism>
<keyword evidence="15" id="KW-1185">Reference proteome</keyword>
<dbReference type="OrthoDB" id="2190219at2759"/>
<dbReference type="PANTHER" id="PTHR31382">
    <property type="entry name" value="NA(+)/H(+) ANTIPORTER"/>
    <property type="match status" value="1"/>
</dbReference>
<feature type="domain" description="Cation/H+ exchanger transmembrane" evidence="13">
    <location>
        <begin position="30"/>
        <end position="430"/>
    </location>
</feature>
<keyword evidence="6 12" id="KW-1133">Transmembrane helix</keyword>
<comment type="subcellular location">
    <subcellularLocation>
        <location evidence="1">Membrane</location>
        <topology evidence="1">Multi-pass membrane protein</topology>
    </subcellularLocation>
</comment>
<feature type="region of interest" description="Disordered" evidence="11">
    <location>
        <begin position="585"/>
        <end position="650"/>
    </location>
</feature>
<keyword evidence="5 12" id="KW-0812">Transmembrane</keyword>
<evidence type="ECO:0000256" key="7">
    <source>
        <dbReference type="ARBA" id="ARBA00023053"/>
    </source>
</evidence>
<feature type="region of interest" description="Disordered" evidence="11">
    <location>
        <begin position="458"/>
        <end position="488"/>
    </location>
</feature>
<dbReference type="InterPro" id="IPR006153">
    <property type="entry name" value="Cation/H_exchanger_TM"/>
</dbReference>
<dbReference type="Pfam" id="PF00999">
    <property type="entry name" value="Na_H_Exchanger"/>
    <property type="match status" value="1"/>
</dbReference>
<dbReference type="GO" id="GO:0030007">
    <property type="term" value="P:intracellular potassium ion homeostasis"/>
    <property type="evidence" value="ECO:0007669"/>
    <property type="project" value="TreeGrafter"/>
</dbReference>
<dbReference type="AlphaFoldDB" id="A0A8E2DFM3"/>
<keyword evidence="8" id="KW-0406">Ion transport</keyword>
<feature type="transmembrane region" description="Helical" evidence="12">
    <location>
        <begin position="408"/>
        <end position="433"/>
    </location>
</feature>
<evidence type="ECO:0000313" key="15">
    <source>
        <dbReference type="Proteomes" id="UP000250043"/>
    </source>
</evidence>
<comment type="similarity">
    <text evidence="2">Belongs to the fungal Na(+)/H(+) exchanger family.</text>
</comment>
<evidence type="ECO:0000313" key="14">
    <source>
        <dbReference type="EMBL" id="OCH86125.1"/>
    </source>
</evidence>
<keyword evidence="10" id="KW-0739">Sodium transport</keyword>
<dbReference type="GO" id="GO:0036376">
    <property type="term" value="P:sodium ion export across plasma membrane"/>
    <property type="evidence" value="ECO:0007669"/>
    <property type="project" value="InterPro"/>
</dbReference>
<name>A0A8E2DFM3_9APHY</name>
<feature type="transmembrane region" description="Helical" evidence="12">
    <location>
        <begin position="75"/>
        <end position="95"/>
    </location>
</feature>